<evidence type="ECO:0000259" key="2">
    <source>
        <dbReference type="PROSITE" id="PS51094"/>
    </source>
</evidence>
<keyword evidence="5" id="KW-1185">Reference proteome</keyword>
<dbReference type="Gene3D" id="1.10.10.10">
    <property type="entry name" value="Winged helix-like DNA-binding domain superfamily/Winged helix DNA-binding domain"/>
    <property type="match status" value="1"/>
</dbReference>
<dbReference type="InterPro" id="IPR050661">
    <property type="entry name" value="BglG_antiterminators"/>
</dbReference>
<protein>
    <submittedName>
        <fullName evidence="4">HTH domain protein</fullName>
    </submittedName>
</protein>
<feature type="domain" description="PRD" evidence="3">
    <location>
        <begin position="283"/>
        <end position="389"/>
    </location>
</feature>
<dbReference type="SUPFAM" id="SSF63520">
    <property type="entry name" value="PTS-regulatory domain, PRD"/>
    <property type="match status" value="1"/>
</dbReference>
<evidence type="ECO:0000256" key="1">
    <source>
        <dbReference type="ARBA" id="ARBA00022737"/>
    </source>
</evidence>
<dbReference type="Pfam" id="PF08279">
    <property type="entry name" value="HTH_11"/>
    <property type="match status" value="1"/>
</dbReference>
<dbReference type="Gene3D" id="3.40.930.10">
    <property type="entry name" value="Mannitol-specific EII, Chain A"/>
    <property type="match status" value="1"/>
</dbReference>
<dbReference type="InterPro" id="IPR013196">
    <property type="entry name" value="HTH_11"/>
</dbReference>
<keyword evidence="1" id="KW-0677">Repeat</keyword>
<evidence type="ECO:0000313" key="4">
    <source>
        <dbReference type="EMBL" id="EFS92932.1"/>
    </source>
</evidence>
<evidence type="ECO:0000259" key="3">
    <source>
        <dbReference type="PROSITE" id="PS51372"/>
    </source>
</evidence>
<proteinExistence type="predicted"/>
<dbReference type="EMBL" id="ADZU01000015">
    <property type="protein sequence ID" value="EFS92932.1"/>
    <property type="molecule type" value="Genomic_DNA"/>
</dbReference>
<sequence length="635" mass="71457">MIRFSERQALLLQLLSEVHSATTGSDLAALLGVSSRTLRYDIARINGMTRSEIIEASAHGYTLNRRAYGDLLGRTSDLATHLDHQERILLFLLSRPRTDIYEIMVECFMSESVTRTALQRLKPQVEKHGLHIEVHGADVALVGSELDIRHLLGEFVHNAMDVVVGQDERLNRYLPDVDLGVIRRNLVSVIADHDLHADDIHLSNTVVNLAICLQRSHFRVDVDPSVIPSLDEDITQLAEQVLSSLEGTYPDLAVHPVDRAYVHSVIGLALDPHTDRPNDSHDVEPDRVFKVVQDCLDDAINHFGLSADRSKLDSDIAAHVERLSTRSRSIPFFRNNLQESLRARSPLLYDVAVYLADLLNKTLGISFPDDEIGLLAVYLGLHTLPSRSPMDTTHTIVVCPDYQALRDWVLTGLFNRYRDRLSILDVVTTLDGVDLEPCELVISTTDESSMSCPCVQVSALLSDLDFIALDQALLKSSQSKIRLHLSQSLRKFLDPDLFFVDAQVSDSDSAISLMCNRLQDHNVVPAEFSESVRLRETYSPTCFARRFAVPHAMDFLAHETKVCVLFPSSPVRWGLSDVTLILMLATNADDYDEFLNFYQPLISLLYDPTLYNELRKVSDFDQFVDFLKDELTEPN</sequence>
<dbReference type="Pfam" id="PF00359">
    <property type="entry name" value="PTS_EIIA_2"/>
    <property type="match status" value="1"/>
</dbReference>
<accession>A0ABP2K9L9</accession>
<reference evidence="4" key="1">
    <citation type="submission" date="2010-08" db="EMBL/GenBank/DDBJ databases">
        <authorList>
            <person name="Weinstock G."/>
            <person name="Sodergren E."/>
            <person name="Clifton S."/>
            <person name="Fulton L."/>
            <person name="Fulton B."/>
            <person name="Courtney L."/>
            <person name="Fronick C."/>
            <person name="Harrison M."/>
            <person name="Strong C."/>
            <person name="Farmer C."/>
            <person name="Delahaunty K."/>
            <person name="Markovic C."/>
            <person name="Hall O."/>
            <person name="Minx P."/>
            <person name="Tomlinson C."/>
            <person name="Mitreva M."/>
            <person name="Hou S."/>
            <person name="Chen J."/>
            <person name="Wollam A."/>
            <person name="Pepin K.H."/>
            <person name="Johnson M."/>
            <person name="Bhonagiri V."/>
            <person name="Zhang X."/>
            <person name="Suruliraj S."/>
            <person name="Warren W."/>
            <person name="Chinwalla A."/>
            <person name="Mardis E.R."/>
            <person name="Wilson R.K."/>
        </authorList>
    </citation>
    <scope>NUCLEOTIDE SEQUENCE [LARGE SCALE GENOMIC DNA]</scope>
    <source>
        <strain evidence="4">HL044PA1</strain>
    </source>
</reference>
<dbReference type="SUPFAM" id="SSF55804">
    <property type="entry name" value="Phoshotransferase/anion transport protein"/>
    <property type="match status" value="1"/>
</dbReference>
<dbReference type="PROSITE" id="PS51094">
    <property type="entry name" value="PTS_EIIA_TYPE_2"/>
    <property type="match status" value="1"/>
</dbReference>
<dbReference type="InterPro" id="IPR002178">
    <property type="entry name" value="PTS_EIIA_type-2_dom"/>
</dbReference>
<dbReference type="InterPro" id="IPR036388">
    <property type="entry name" value="WH-like_DNA-bd_sf"/>
</dbReference>
<gene>
    <name evidence="4" type="ORF">HMPREF9607_00782</name>
</gene>
<dbReference type="RefSeq" id="WP_002528457.1">
    <property type="nucleotide sequence ID" value="NZ_GL383180.1"/>
</dbReference>
<dbReference type="PROSITE" id="PS51372">
    <property type="entry name" value="PRD_2"/>
    <property type="match status" value="1"/>
</dbReference>
<dbReference type="InterPro" id="IPR036634">
    <property type="entry name" value="PRD_sf"/>
</dbReference>
<evidence type="ECO:0000313" key="5">
    <source>
        <dbReference type="Proteomes" id="UP000003179"/>
    </source>
</evidence>
<dbReference type="Proteomes" id="UP000003179">
    <property type="component" value="Unassembled WGS sequence"/>
</dbReference>
<dbReference type="InterPro" id="IPR011608">
    <property type="entry name" value="PRD"/>
</dbReference>
<dbReference type="Pfam" id="PF00874">
    <property type="entry name" value="PRD"/>
    <property type="match status" value="1"/>
</dbReference>
<dbReference type="InterPro" id="IPR016152">
    <property type="entry name" value="PTrfase/Anion_transptr"/>
</dbReference>
<name>A0ABP2K9L9_9ACTN</name>
<dbReference type="PANTHER" id="PTHR30185:SF12">
    <property type="entry name" value="TRANSCRIPTIONAL REGULATOR MANR"/>
    <property type="match status" value="1"/>
</dbReference>
<comment type="caution">
    <text evidence="4">The sequence shown here is derived from an EMBL/GenBank/DDBJ whole genome shotgun (WGS) entry which is preliminary data.</text>
</comment>
<organism evidence="4 5">
    <name type="scientific">Cutibacterium modestum HL044PA1</name>
    <dbReference type="NCBI Taxonomy" id="765109"/>
    <lineage>
        <taxon>Bacteria</taxon>
        <taxon>Bacillati</taxon>
        <taxon>Actinomycetota</taxon>
        <taxon>Actinomycetes</taxon>
        <taxon>Propionibacteriales</taxon>
        <taxon>Propionibacteriaceae</taxon>
        <taxon>Cutibacterium</taxon>
        <taxon>Cutibacterium modestum</taxon>
    </lineage>
</organism>
<dbReference type="PANTHER" id="PTHR30185">
    <property type="entry name" value="CRYPTIC BETA-GLUCOSIDE BGL OPERON ANTITERMINATOR"/>
    <property type="match status" value="1"/>
</dbReference>
<feature type="domain" description="PTS EIIA type-2" evidence="2">
    <location>
        <begin position="491"/>
        <end position="630"/>
    </location>
</feature>
<dbReference type="Gene3D" id="1.10.1790.10">
    <property type="entry name" value="PRD domain"/>
    <property type="match status" value="1"/>
</dbReference>
<dbReference type="GeneID" id="92881670"/>